<dbReference type="AlphaFoldDB" id="A0AAE0SNL0"/>
<dbReference type="Proteomes" id="UP001195483">
    <property type="component" value="Unassembled WGS sequence"/>
</dbReference>
<dbReference type="EMBL" id="JAEAOA010001214">
    <property type="protein sequence ID" value="KAK3594986.1"/>
    <property type="molecule type" value="Genomic_DNA"/>
</dbReference>
<reference evidence="2" key="2">
    <citation type="journal article" date="2021" name="Genome Biol. Evol.">
        <title>Developing a high-quality reference genome for a parasitic bivalve with doubly uniparental inheritance (Bivalvia: Unionida).</title>
        <authorList>
            <person name="Smith C.H."/>
        </authorList>
    </citation>
    <scope>NUCLEOTIDE SEQUENCE</scope>
    <source>
        <strain evidence="2">CHS0354</strain>
        <tissue evidence="2">Mantle</tissue>
    </source>
</reference>
<keyword evidence="1" id="KW-0732">Signal</keyword>
<feature type="chain" id="PRO_5042289656" evidence="1">
    <location>
        <begin position="21"/>
        <end position="239"/>
    </location>
</feature>
<reference evidence="2" key="3">
    <citation type="submission" date="2023-05" db="EMBL/GenBank/DDBJ databases">
        <authorList>
            <person name="Smith C.H."/>
        </authorList>
    </citation>
    <scope>NUCLEOTIDE SEQUENCE</scope>
    <source>
        <strain evidence="2">CHS0354</strain>
        <tissue evidence="2">Mantle</tissue>
    </source>
</reference>
<protein>
    <submittedName>
        <fullName evidence="2">Uncharacterized protein</fullName>
    </submittedName>
</protein>
<sequence>MDQKLLFFIICYLYVGGTSAAVSGKGFWEIDPEDQFLLIFNYLEGDKNLTLKLLKIADASRSLLSGGKENASAPNPDSPAVYFVLDKFAELLRNRDFLDIAAIIEDEVSKVNTSRIPPDHPDLLMKYTLAKTNYLMILHRVLGRKSIRTILPNLPKGKVNEQCYSDTMDYLDALNYPMKWAIDSKYCNTIYVVAIAFYYNCLLACLASKLNAYLLDNLATRRIYLSTCLPSYQAVLPVY</sequence>
<evidence type="ECO:0000256" key="1">
    <source>
        <dbReference type="SAM" id="SignalP"/>
    </source>
</evidence>
<accession>A0AAE0SNL0</accession>
<gene>
    <name evidence="2" type="ORF">CHS0354_019914</name>
</gene>
<proteinExistence type="predicted"/>
<evidence type="ECO:0000313" key="3">
    <source>
        <dbReference type="Proteomes" id="UP001195483"/>
    </source>
</evidence>
<feature type="signal peptide" evidence="1">
    <location>
        <begin position="1"/>
        <end position="20"/>
    </location>
</feature>
<organism evidence="2 3">
    <name type="scientific">Potamilus streckersoni</name>
    <dbReference type="NCBI Taxonomy" id="2493646"/>
    <lineage>
        <taxon>Eukaryota</taxon>
        <taxon>Metazoa</taxon>
        <taxon>Spiralia</taxon>
        <taxon>Lophotrochozoa</taxon>
        <taxon>Mollusca</taxon>
        <taxon>Bivalvia</taxon>
        <taxon>Autobranchia</taxon>
        <taxon>Heteroconchia</taxon>
        <taxon>Palaeoheterodonta</taxon>
        <taxon>Unionida</taxon>
        <taxon>Unionoidea</taxon>
        <taxon>Unionidae</taxon>
        <taxon>Ambleminae</taxon>
        <taxon>Lampsilini</taxon>
        <taxon>Potamilus</taxon>
    </lineage>
</organism>
<keyword evidence="3" id="KW-1185">Reference proteome</keyword>
<evidence type="ECO:0000313" key="2">
    <source>
        <dbReference type="EMBL" id="KAK3594986.1"/>
    </source>
</evidence>
<reference evidence="2" key="1">
    <citation type="journal article" date="2021" name="Genome Biol. Evol.">
        <title>A High-Quality Reference Genome for a Parasitic Bivalve with Doubly Uniparental Inheritance (Bivalvia: Unionida).</title>
        <authorList>
            <person name="Smith C.H."/>
        </authorList>
    </citation>
    <scope>NUCLEOTIDE SEQUENCE</scope>
    <source>
        <strain evidence="2">CHS0354</strain>
    </source>
</reference>
<comment type="caution">
    <text evidence="2">The sequence shown here is derived from an EMBL/GenBank/DDBJ whole genome shotgun (WGS) entry which is preliminary data.</text>
</comment>
<name>A0AAE0SNL0_9BIVA</name>